<dbReference type="EMBL" id="CP011391">
    <property type="protein sequence ID" value="AMK55212.1"/>
    <property type="molecule type" value="Genomic_DNA"/>
</dbReference>
<evidence type="ECO:0000313" key="1">
    <source>
        <dbReference type="EMBL" id="AMK55212.1"/>
    </source>
</evidence>
<reference evidence="1 2" key="1">
    <citation type="journal article" date="2016" name="Gut Pathog.">
        <title>Whole genome sequencing of "Faecalibaculum rodentium" ALO17, isolated from C57BL/6J laboratory mouse feces.</title>
        <authorList>
            <person name="Lim S."/>
            <person name="Chang D.H."/>
            <person name="Ahn S."/>
            <person name="Kim B.C."/>
        </authorList>
    </citation>
    <scope>NUCLEOTIDE SEQUENCE [LARGE SCALE GENOMIC DNA]</scope>
    <source>
        <strain evidence="1 2">Alo17</strain>
    </source>
</reference>
<sequence length="51" mass="5718">MFSLSCICRQTPALSEYQISKAPAHCYTGALDFFLKGFVWGGLLRYHCGTK</sequence>
<dbReference type="STRING" id="1702221.AALO17_20780"/>
<dbReference type="Proteomes" id="UP000069771">
    <property type="component" value="Chromosome"/>
</dbReference>
<dbReference type="AlphaFoldDB" id="A0A140DX35"/>
<accession>A0A140DX35</accession>
<dbReference type="KEGG" id="fro:AALO17_20780"/>
<evidence type="ECO:0000313" key="2">
    <source>
        <dbReference type="Proteomes" id="UP000069771"/>
    </source>
</evidence>
<protein>
    <submittedName>
        <fullName evidence="1">Uncharacterized protein</fullName>
    </submittedName>
</protein>
<organism evidence="1 2">
    <name type="scientific">Faecalibaculum rodentium</name>
    <dbReference type="NCBI Taxonomy" id="1702221"/>
    <lineage>
        <taxon>Bacteria</taxon>
        <taxon>Bacillati</taxon>
        <taxon>Bacillota</taxon>
        <taxon>Erysipelotrichia</taxon>
        <taxon>Erysipelotrichales</taxon>
        <taxon>Erysipelotrichaceae</taxon>
        <taxon>Faecalibaculum</taxon>
    </lineage>
</organism>
<name>A0A140DX35_9FIRM</name>
<proteinExistence type="predicted"/>
<keyword evidence="2" id="KW-1185">Reference proteome</keyword>
<gene>
    <name evidence="1" type="ORF">AALO17_20780</name>
</gene>